<dbReference type="EMBL" id="CAJFCV020000001">
    <property type="protein sequence ID" value="CAG9081629.1"/>
    <property type="molecule type" value="Genomic_DNA"/>
</dbReference>
<feature type="transmembrane region" description="Helical" evidence="9">
    <location>
        <begin position="283"/>
        <end position="301"/>
    </location>
</feature>
<dbReference type="Proteomes" id="UP000582659">
    <property type="component" value="Unassembled WGS sequence"/>
</dbReference>
<feature type="domain" description="DOMON" evidence="11">
    <location>
        <begin position="36"/>
        <end position="158"/>
    </location>
</feature>
<dbReference type="Proteomes" id="UP000095284">
    <property type="component" value="Unplaced"/>
</dbReference>
<feature type="transmembrane region" description="Helical" evidence="9">
    <location>
        <begin position="239"/>
        <end position="262"/>
    </location>
</feature>
<proteinExistence type="predicted"/>
<feature type="transmembrane region" description="Helical" evidence="9">
    <location>
        <begin position="395"/>
        <end position="415"/>
    </location>
</feature>
<comment type="subcellular location">
    <subcellularLocation>
        <location evidence="1">Membrane</location>
    </subcellularLocation>
</comment>
<accession>A0A1I7S1E4</accession>
<evidence type="ECO:0000259" key="11">
    <source>
        <dbReference type="PROSITE" id="PS50836"/>
    </source>
</evidence>
<gene>
    <name evidence="13" type="ORF">BXYJ_LOCUS707</name>
</gene>
<evidence type="ECO:0000256" key="3">
    <source>
        <dbReference type="ARBA" id="ARBA00022692"/>
    </source>
</evidence>
<evidence type="ECO:0000256" key="10">
    <source>
        <dbReference type="SAM" id="SignalP"/>
    </source>
</evidence>
<name>A0A1I7S1E4_BURXY</name>
<evidence type="ECO:0000256" key="2">
    <source>
        <dbReference type="ARBA" id="ARBA00022448"/>
    </source>
</evidence>
<evidence type="ECO:0000313" key="15">
    <source>
        <dbReference type="Proteomes" id="UP000095284"/>
    </source>
</evidence>
<sequence>MAGTERILVLTFILGVAYCEINKTACGVSVHCDSSDGFDVAYRVDPEKKNVLFEVSAKKTKPEDNYVAIGFSDDDSMGNEKVISCYKLFGEAVARNSFNNGRQHTMAPNEYVHSVALIQFTEDDDHLYCSFEQPITSLREDEYTPKLNGTYNLLMATGPVNSEVKNDVHLIFHSNRAVMPKAHILTKRTPDMPEETAKVEADAVEPEGKFEEPTKPQESQPGSGPFSLSKSAKLLLLRYHGVLMLFGWFGFLYSGIFAARYMRSLWPKTTVGGIRIWFHIHRLMNSIGIVLIASSIVLVYISQDLRWTGPAISNPSEVNTAPGAIHSLIGAISVLLAFSQPLGALTRCRVDHPRRRIFNFFHRGIGFLAALLALSAAIIAVFYFKGLWQDQTITIWVLLAFIFLAVIVAVIQEVVKYRDENEQQRIVAIEMRNRSKSAVPSDVYYFRERQAHSDRHRRATVALFLAYALAGFVAATVLTYFILSA</sequence>
<feature type="domain" description="Cytochrome b561" evidence="12">
    <location>
        <begin position="200"/>
        <end position="418"/>
    </location>
</feature>
<evidence type="ECO:0000259" key="12">
    <source>
        <dbReference type="PROSITE" id="PS50939"/>
    </source>
</evidence>
<feature type="transmembrane region" description="Helical" evidence="9">
    <location>
        <begin position="459"/>
        <end position="483"/>
    </location>
</feature>
<dbReference type="WBParaSite" id="BXY_0681900.1">
    <property type="protein sequence ID" value="BXY_0681900.1"/>
    <property type="gene ID" value="BXY_0681900"/>
</dbReference>
<feature type="compositionally biased region" description="Basic and acidic residues" evidence="8">
    <location>
        <begin position="190"/>
        <end position="215"/>
    </location>
</feature>
<evidence type="ECO:0000256" key="9">
    <source>
        <dbReference type="SAM" id="Phobius"/>
    </source>
</evidence>
<feature type="signal peptide" evidence="10">
    <location>
        <begin position="1"/>
        <end position="19"/>
    </location>
</feature>
<evidence type="ECO:0000313" key="13">
    <source>
        <dbReference type="EMBL" id="CAD5208471.1"/>
    </source>
</evidence>
<dbReference type="PANTHER" id="PTHR23130">
    <property type="entry name" value="CYTOCHROME B561 AND DOMON DOMAIN-CONTAINING PROTEIN"/>
    <property type="match status" value="1"/>
</dbReference>
<evidence type="ECO:0000256" key="5">
    <source>
        <dbReference type="ARBA" id="ARBA00022982"/>
    </source>
</evidence>
<dbReference type="OrthoDB" id="2419613at2759"/>
<organism evidence="15 17">
    <name type="scientific">Bursaphelenchus xylophilus</name>
    <name type="common">Pinewood nematode worm</name>
    <name type="synonym">Aphelenchoides xylophilus</name>
    <dbReference type="NCBI Taxonomy" id="6326"/>
    <lineage>
        <taxon>Eukaryota</taxon>
        <taxon>Metazoa</taxon>
        <taxon>Ecdysozoa</taxon>
        <taxon>Nematoda</taxon>
        <taxon>Chromadorea</taxon>
        <taxon>Rhabditida</taxon>
        <taxon>Tylenchina</taxon>
        <taxon>Tylenchomorpha</taxon>
        <taxon>Aphelenchoidea</taxon>
        <taxon>Aphelenchoididae</taxon>
        <taxon>Bursaphelenchus</taxon>
    </lineage>
</organism>
<protein>
    <submittedName>
        <fullName evidence="13">(pine wood nematode) hypothetical protein</fullName>
    </submittedName>
</protein>
<evidence type="ECO:0000256" key="8">
    <source>
        <dbReference type="SAM" id="MobiDB-lite"/>
    </source>
</evidence>
<dbReference type="CDD" id="cd08760">
    <property type="entry name" value="Cyt_b561_FRRS1_like"/>
    <property type="match status" value="1"/>
</dbReference>
<feature type="region of interest" description="Disordered" evidence="8">
    <location>
        <begin position="190"/>
        <end position="226"/>
    </location>
</feature>
<keyword evidence="5" id="KW-0249">Electron transport</keyword>
<evidence type="ECO:0000313" key="17">
    <source>
        <dbReference type="WBParaSite" id="BXY_0681900.1"/>
    </source>
</evidence>
<dbReference type="Pfam" id="PF03351">
    <property type="entry name" value="DOMON"/>
    <property type="match status" value="1"/>
</dbReference>
<keyword evidence="4 10" id="KW-0732">Signal</keyword>
<dbReference type="EMBL" id="CAJFDI010000001">
    <property type="protein sequence ID" value="CAD5208471.1"/>
    <property type="molecule type" value="Genomic_DNA"/>
</dbReference>
<evidence type="ECO:0000256" key="7">
    <source>
        <dbReference type="ARBA" id="ARBA00023136"/>
    </source>
</evidence>
<keyword evidence="3 9" id="KW-0812">Transmembrane</keyword>
<dbReference type="InterPro" id="IPR006593">
    <property type="entry name" value="Cyt_b561/ferric_Rdtase_TM"/>
</dbReference>
<feature type="transmembrane region" description="Helical" evidence="9">
    <location>
        <begin position="360"/>
        <end position="383"/>
    </location>
</feature>
<evidence type="ECO:0000313" key="14">
    <source>
        <dbReference type="EMBL" id="CAG9081629.1"/>
    </source>
</evidence>
<feature type="transmembrane region" description="Helical" evidence="9">
    <location>
        <begin position="321"/>
        <end position="339"/>
    </location>
</feature>
<keyword evidence="7 9" id="KW-0472">Membrane</keyword>
<reference evidence="17" key="1">
    <citation type="submission" date="2016-11" db="UniProtKB">
        <authorList>
            <consortium name="WormBaseParasite"/>
        </authorList>
    </citation>
    <scope>IDENTIFICATION</scope>
</reference>
<evidence type="ECO:0000256" key="6">
    <source>
        <dbReference type="ARBA" id="ARBA00022989"/>
    </source>
</evidence>
<keyword evidence="6 9" id="KW-1133">Transmembrane helix</keyword>
<dbReference type="SMART" id="SM00665">
    <property type="entry name" value="B561"/>
    <property type="match status" value="1"/>
</dbReference>
<evidence type="ECO:0000313" key="16">
    <source>
        <dbReference type="Proteomes" id="UP000659654"/>
    </source>
</evidence>
<dbReference type="Proteomes" id="UP000659654">
    <property type="component" value="Unassembled WGS sequence"/>
</dbReference>
<dbReference type="PROSITE" id="PS50836">
    <property type="entry name" value="DOMON"/>
    <property type="match status" value="1"/>
</dbReference>
<reference evidence="14" key="2">
    <citation type="submission" date="2020-08" db="EMBL/GenBank/DDBJ databases">
        <authorList>
            <person name="Kikuchi T."/>
        </authorList>
    </citation>
    <scope>NUCLEOTIDE SEQUENCE</scope>
    <source>
        <strain evidence="13">Ka4C1</strain>
    </source>
</reference>
<dbReference type="InterPro" id="IPR005018">
    <property type="entry name" value="DOMON_domain"/>
</dbReference>
<evidence type="ECO:0000256" key="1">
    <source>
        <dbReference type="ARBA" id="ARBA00004370"/>
    </source>
</evidence>
<dbReference type="AlphaFoldDB" id="A0A1I7S1E4"/>
<dbReference type="PANTHER" id="PTHR23130:SF171">
    <property type="entry name" value="OS01G0895300 PROTEIN"/>
    <property type="match status" value="1"/>
</dbReference>
<keyword evidence="2" id="KW-0813">Transport</keyword>
<dbReference type="Gene3D" id="1.20.120.1770">
    <property type="match status" value="1"/>
</dbReference>
<dbReference type="GO" id="GO:0016020">
    <property type="term" value="C:membrane"/>
    <property type="evidence" value="ECO:0007669"/>
    <property type="project" value="UniProtKB-SubCell"/>
</dbReference>
<evidence type="ECO:0000256" key="4">
    <source>
        <dbReference type="ARBA" id="ARBA00022729"/>
    </source>
</evidence>
<dbReference type="PROSITE" id="PS50939">
    <property type="entry name" value="CYTOCHROME_B561"/>
    <property type="match status" value="1"/>
</dbReference>
<feature type="chain" id="PRO_5036022037" evidence="10">
    <location>
        <begin position="20"/>
        <end position="485"/>
    </location>
</feature>
<keyword evidence="16" id="KW-1185">Reference proteome</keyword>